<dbReference type="AlphaFoldDB" id="A0A2W2F9M8"/>
<feature type="region of interest" description="Disordered" evidence="1">
    <location>
        <begin position="1"/>
        <end position="71"/>
    </location>
</feature>
<proteinExistence type="predicted"/>
<reference evidence="2 3" key="1">
    <citation type="submission" date="2018-01" db="EMBL/GenBank/DDBJ databases">
        <title>Draft genome sequence of Nonomuraea sp. KC333.</title>
        <authorList>
            <person name="Sahin N."/>
            <person name="Saygin H."/>
            <person name="Ay H."/>
        </authorList>
    </citation>
    <scope>NUCLEOTIDE SEQUENCE [LARGE SCALE GENOMIC DNA]</scope>
    <source>
        <strain evidence="2 3">KC333</strain>
    </source>
</reference>
<dbReference type="Proteomes" id="UP000249304">
    <property type="component" value="Unassembled WGS sequence"/>
</dbReference>
<evidence type="ECO:0000313" key="3">
    <source>
        <dbReference type="Proteomes" id="UP000249304"/>
    </source>
</evidence>
<keyword evidence="3" id="KW-1185">Reference proteome</keyword>
<evidence type="ECO:0000313" key="2">
    <source>
        <dbReference type="EMBL" id="PZG21598.1"/>
    </source>
</evidence>
<dbReference type="EMBL" id="POUD01000015">
    <property type="protein sequence ID" value="PZG21598.1"/>
    <property type="molecule type" value="Genomic_DNA"/>
</dbReference>
<sequence>MGISHSAETTAGTGHGGRATPGTPGNGTPAHGGPPHGASPAGAPSPRSVSRAGAAPSPSPNASQEKSPVSTAAIAEIASSAYASPM</sequence>
<evidence type="ECO:0000256" key="1">
    <source>
        <dbReference type="SAM" id="MobiDB-lite"/>
    </source>
</evidence>
<accession>A0A2W2F9M8</accession>
<organism evidence="2 3">
    <name type="scientific">Nonomuraea aridisoli</name>
    <dbReference type="NCBI Taxonomy" id="2070368"/>
    <lineage>
        <taxon>Bacteria</taxon>
        <taxon>Bacillati</taxon>
        <taxon>Actinomycetota</taxon>
        <taxon>Actinomycetes</taxon>
        <taxon>Streptosporangiales</taxon>
        <taxon>Streptosporangiaceae</taxon>
        <taxon>Nonomuraea</taxon>
    </lineage>
</organism>
<feature type="compositionally biased region" description="Low complexity" evidence="1">
    <location>
        <begin position="20"/>
        <end position="63"/>
    </location>
</feature>
<protein>
    <submittedName>
        <fullName evidence="2">Uncharacterized protein</fullName>
    </submittedName>
</protein>
<name>A0A2W2F9M8_9ACTN</name>
<comment type="caution">
    <text evidence="2">The sequence shown here is derived from an EMBL/GenBank/DDBJ whole genome shotgun (WGS) entry which is preliminary data.</text>
</comment>
<gene>
    <name evidence="2" type="ORF">C1J01_06055</name>
</gene>